<dbReference type="Gene3D" id="3.40.50.11720">
    <property type="entry name" value="3-Deoxy-D-manno-octulosonic-acid transferase, N-terminal domain"/>
    <property type="match status" value="1"/>
</dbReference>
<comment type="caution">
    <text evidence="10">The sequence shown here is derived from an EMBL/GenBank/DDBJ whole genome shotgun (WGS) entry which is preliminary data.</text>
</comment>
<reference evidence="10 11" key="1">
    <citation type="submission" date="2024-02" db="EMBL/GenBank/DDBJ databases">
        <authorList>
            <person name="Grouzdev D."/>
        </authorList>
    </citation>
    <scope>NUCLEOTIDE SEQUENCE [LARGE SCALE GENOMIC DNA]</scope>
    <source>
        <strain evidence="10 11">9N</strain>
    </source>
</reference>
<dbReference type="Proteomes" id="UP001350748">
    <property type="component" value="Unassembled WGS sequence"/>
</dbReference>
<evidence type="ECO:0000256" key="3">
    <source>
        <dbReference type="ARBA" id="ARBA00012621"/>
    </source>
</evidence>
<protein>
    <recommendedName>
        <fullName evidence="4 8">3-deoxy-D-manno-octulosonic acid transferase</fullName>
        <shortName evidence="8">Kdo transferase</shortName>
        <ecNumber evidence="3 8">2.4.99.12</ecNumber>
    </recommendedName>
    <alternativeName>
        <fullName evidence="6 8">Lipid IV(A) 3-deoxy-D-manno-octulosonic acid transferase</fullName>
    </alternativeName>
</protein>
<dbReference type="InterPro" id="IPR007507">
    <property type="entry name" value="Glycos_transf_N"/>
</dbReference>
<dbReference type="InterPro" id="IPR039901">
    <property type="entry name" value="Kdotransferase"/>
</dbReference>
<comment type="catalytic activity">
    <reaction evidence="7 8">
        <text>lipid IVA (E. coli) + CMP-3-deoxy-beta-D-manno-octulosonate = alpha-Kdo-(2-&gt;6)-lipid IVA (E. coli) + CMP + H(+)</text>
        <dbReference type="Rhea" id="RHEA:28066"/>
        <dbReference type="ChEBI" id="CHEBI:15378"/>
        <dbReference type="ChEBI" id="CHEBI:58603"/>
        <dbReference type="ChEBI" id="CHEBI:60364"/>
        <dbReference type="ChEBI" id="CHEBI:60377"/>
        <dbReference type="ChEBI" id="CHEBI:85987"/>
        <dbReference type="EC" id="2.4.99.12"/>
    </reaction>
</comment>
<evidence type="ECO:0000313" key="10">
    <source>
        <dbReference type="EMBL" id="MEF3366534.1"/>
    </source>
</evidence>
<dbReference type="PANTHER" id="PTHR42755">
    <property type="entry name" value="3-DEOXY-MANNO-OCTULOSONATE CYTIDYLYLTRANSFERASE"/>
    <property type="match status" value="1"/>
</dbReference>
<accession>A0ABU7XHB0</accession>
<keyword evidence="11" id="KW-1185">Reference proteome</keyword>
<feature type="domain" description="3-deoxy-D-manno-octulosonic-acid transferase N-terminal" evidence="9">
    <location>
        <begin position="35"/>
        <end position="209"/>
    </location>
</feature>
<evidence type="ECO:0000259" key="9">
    <source>
        <dbReference type="Pfam" id="PF04413"/>
    </source>
</evidence>
<proteinExistence type="inferred from homology"/>
<evidence type="ECO:0000256" key="1">
    <source>
        <dbReference type="ARBA" id="ARBA00003394"/>
    </source>
</evidence>
<comment type="function">
    <text evidence="1 8">Involved in lipopolysaccharide (LPS) biosynthesis. Catalyzes the transfer of 3-deoxy-D-manno-octulosonate (Kdo) residue(s) from CMP-Kdo to lipid IV(A), the tetraacyldisaccharide-1,4'-bisphosphate precursor of lipid A.</text>
</comment>
<evidence type="ECO:0000256" key="2">
    <source>
        <dbReference type="ARBA" id="ARBA00004713"/>
    </source>
</evidence>
<dbReference type="InterPro" id="IPR038107">
    <property type="entry name" value="Glycos_transf_N_sf"/>
</dbReference>
<dbReference type="RefSeq" id="WP_332081556.1">
    <property type="nucleotide sequence ID" value="NZ_JAZHYN010000019.1"/>
</dbReference>
<evidence type="ECO:0000256" key="4">
    <source>
        <dbReference type="ARBA" id="ARBA00019077"/>
    </source>
</evidence>
<evidence type="ECO:0000256" key="7">
    <source>
        <dbReference type="ARBA" id="ARBA00049183"/>
    </source>
</evidence>
<dbReference type="PANTHER" id="PTHR42755:SF1">
    <property type="entry name" value="3-DEOXY-D-MANNO-OCTULOSONIC ACID TRANSFERASE, MITOCHONDRIAL-RELATED"/>
    <property type="match status" value="1"/>
</dbReference>
<name>A0ABU7XHB0_9HYPH</name>
<comment type="subcellular location">
    <subcellularLocation>
        <location evidence="8">Cell membrane</location>
    </subcellularLocation>
</comment>
<dbReference type="Gene3D" id="3.40.50.2000">
    <property type="entry name" value="Glycogen Phosphorylase B"/>
    <property type="match status" value="1"/>
</dbReference>
<sequence>MPLLKLYRLGTIAATPFAGAALNWRANLGKEDPARLSERMGFSDRSRPPGRLVWLHGASLGESISLLPLVERFVQRGLEVLVTSGTVASARVLTERLPAGAFHQYAPLDAPKFIERFLDHWSPDIAVFAESELWPNVVAALQARGAPLVLANARISRQSAERWSRAPGAAKSVFGAVDLCLAQDADNAARFLALGARCVRIAGNLKFDVPPPPADSARLAEFNGAVGARPAWAAVSTHPGEEEIALAAHVELAAQTPSLLTVIAPRHCERGAEIVEAARARGLRAALRSRDGEPSRDTQIYVADSVGELGLIFRSVGVVLMGKSLLPGGGQNPIEPAKLGCAILYGPHVENFAEVYGELAAAKAAARVADAASLARAAHYLLSQPARMRKMGRAGAETVEKLGGASRGVMNAVEPYLAQLAIAQQ</sequence>
<dbReference type="Pfam" id="PF04413">
    <property type="entry name" value="Glycos_transf_N"/>
    <property type="match status" value="1"/>
</dbReference>
<gene>
    <name evidence="10" type="ORF">V3H18_08315</name>
</gene>
<comment type="similarity">
    <text evidence="8">Belongs to the glycosyltransferase group 1 family.</text>
</comment>
<keyword evidence="8" id="KW-1003">Cell membrane</keyword>
<keyword evidence="5 8" id="KW-0808">Transferase</keyword>
<keyword evidence="8" id="KW-0472">Membrane</keyword>
<evidence type="ECO:0000256" key="6">
    <source>
        <dbReference type="ARBA" id="ARBA00031445"/>
    </source>
</evidence>
<dbReference type="SUPFAM" id="SSF53756">
    <property type="entry name" value="UDP-Glycosyltransferase/glycogen phosphorylase"/>
    <property type="match status" value="1"/>
</dbReference>
<evidence type="ECO:0000313" key="11">
    <source>
        <dbReference type="Proteomes" id="UP001350748"/>
    </source>
</evidence>
<organism evidence="10 11">
    <name type="scientific">Methylocystis borbori</name>
    <dbReference type="NCBI Taxonomy" id="3118750"/>
    <lineage>
        <taxon>Bacteria</taxon>
        <taxon>Pseudomonadati</taxon>
        <taxon>Pseudomonadota</taxon>
        <taxon>Alphaproteobacteria</taxon>
        <taxon>Hyphomicrobiales</taxon>
        <taxon>Methylocystaceae</taxon>
        <taxon>Methylocystis</taxon>
    </lineage>
</organism>
<evidence type="ECO:0000256" key="8">
    <source>
        <dbReference type="RuleBase" id="RU365103"/>
    </source>
</evidence>
<dbReference type="EC" id="2.4.99.12" evidence="3 8"/>
<dbReference type="EMBL" id="JAZHYN010000019">
    <property type="protein sequence ID" value="MEF3366534.1"/>
    <property type="molecule type" value="Genomic_DNA"/>
</dbReference>
<keyword evidence="8" id="KW-0448">Lipopolysaccharide biosynthesis</keyword>
<comment type="pathway">
    <text evidence="2 8">Bacterial outer membrane biogenesis; LPS core biosynthesis.</text>
</comment>
<evidence type="ECO:0000256" key="5">
    <source>
        <dbReference type="ARBA" id="ARBA00022679"/>
    </source>
</evidence>